<keyword evidence="2" id="KW-1185">Reference proteome</keyword>
<evidence type="ECO:0000313" key="2">
    <source>
        <dbReference type="Proteomes" id="UP000621898"/>
    </source>
</evidence>
<evidence type="ECO:0008006" key="3">
    <source>
        <dbReference type="Google" id="ProtNLM"/>
    </source>
</evidence>
<reference evidence="2" key="1">
    <citation type="journal article" date="2019" name="Int. J. Syst. Evol. Microbiol.">
        <title>The Global Catalogue of Microorganisms (GCM) 10K type strain sequencing project: providing services to taxonomists for standard genome sequencing and annotation.</title>
        <authorList>
            <consortium name="The Broad Institute Genomics Platform"/>
            <consortium name="The Broad Institute Genome Sequencing Center for Infectious Disease"/>
            <person name="Wu L."/>
            <person name="Ma J."/>
        </authorList>
    </citation>
    <scope>NUCLEOTIDE SEQUENCE [LARGE SCALE GENOMIC DNA]</scope>
    <source>
        <strain evidence="2">KCTC 22232</strain>
    </source>
</reference>
<protein>
    <recommendedName>
        <fullName evidence="3">DUF2884 family protein</fullName>
    </recommendedName>
</protein>
<evidence type="ECO:0000313" key="1">
    <source>
        <dbReference type="EMBL" id="GGY21674.1"/>
    </source>
</evidence>
<dbReference type="Pfam" id="PF11101">
    <property type="entry name" value="DUF2884"/>
    <property type="match status" value="1"/>
</dbReference>
<gene>
    <name evidence="1" type="ORF">GCM10008098_13200</name>
</gene>
<dbReference type="InterPro" id="IPR021307">
    <property type="entry name" value="DUF2884"/>
</dbReference>
<comment type="caution">
    <text evidence="1">The sequence shown here is derived from an EMBL/GenBank/DDBJ whole genome shotgun (WGS) entry which is preliminary data.</text>
</comment>
<proteinExistence type="predicted"/>
<dbReference type="PROSITE" id="PS51257">
    <property type="entry name" value="PROKAR_LIPOPROTEIN"/>
    <property type="match status" value="1"/>
</dbReference>
<organism evidence="1 2">
    <name type="scientific">Rhodanobacter panaciterrae</name>
    <dbReference type="NCBI Taxonomy" id="490572"/>
    <lineage>
        <taxon>Bacteria</taxon>
        <taxon>Pseudomonadati</taxon>
        <taxon>Pseudomonadota</taxon>
        <taxon>Gammaproteobacteria</taxon>
        <taxon>Lysobacterales</taxon>
        <taxon>Rhodanobacteraceae</taxon>
        <taxon>Rhodanobacter</taxon>
    </lineage>
</organism>
<accession>A0ABQ2ZNY8</accession>
<dbReference type="EMBL" id="BMXT01000001">
    <property type="protein sequence ID" value="GGY21674.1"/>
    <property type="molecule type" value="Genomic_DNA"/>
</dbReference>
<sequence>MSYQRVIGLLAMTALIAGCGKESGNTNVISFRSGSLVNGGITLRHDEVTLHVQSTPDAVINAAGDLSIDQHPATVSANQRALLQDYYRNVLAVNEHGIATGKAGAAIAGQAIKSVVKGIASGDTDSIDKDIDAKSQKVTQEALKICLDLANIKTAQDSLADQLAAFKPYAGIIKADNITDCTSDSKN</sequence>
<name>A0ABQ2ZNY8_9GAMM</name>
<dbReference type="Proteomes" id="UP000621898">
    <property type="component" value="Unassembled WGS sequence"/>
</dbReference>